<feature type="domain" description="Glycoside hydrolase family 2 immunoglobulin-like beta-sandwich" evidence="4">
    <location>
        <begin position="194"/>
        <end position="295"/>
    </location>
</feature>
<evidence type="ECO:0000259" key="7">
    <source>
        <dbReference type="Pfam" id="PF16355"/>
    </source>
</evidence>
<dbReference type="Pfam" id="PF16355">
    <property type="entry name" value="DUF4982"/>
    <property type="match status" value="1"/>
</dbReference>
<dbReference type="SUPFAM" id="SSF49785">
    <property type="entry name" value="Galactose-binding domain-like"/>
    <property type="match status" value="1"/>
</dbReference>
<feature type="domain" description="Glycosyl hydrolases family 2 sugar binding" evidence="6">
    <location>
        <begin position="75"/>
        <end position="179"/>
    </location>
</feature>
<evidence type="ECO:0000259" key="5">
    <source>
        <dbReference type="Pfam" id="PF02836"/>
    </source>
</evidence>
<keyword evidence="10" id="KW-1185">Reference proteome</keyword>
<dbReference type="GO" id="GO:0004553">
    <property type="term" value="F:hydrolase activity, hydrolyzing O-glycosyl compounds"/>
    <property type="evidence" value="ECO:0007669"/>
    <property type="project" value="InterPro"/>
</dbReference>
<dbReference type="SUPFAM" id="SSF51445">
    <property type="entry name" value="(Trans)glycosidases"/>
    <property type="match status" value="1"/>
</dbReference>
<evidence type="ECO:0008006" key="11">
    <source>
        <dbReference type="Google" id="ProtNLM"/>
    </source>
</evidence>
<evidence type="ECO:0000313" key="9">
    <source>
        <dbReference type="EMBL" id="KIC94338.1"/>
    </source>
</evidence>
<protein>
    <recommendedName>
        <fullName evidence="11">Glycoside hydrolase</fullName>
    </recommendedName>
</protein>
<evidence type="ECO:0000313" key="10">
    <source>
        <dbReference type="Proteomes" id="UP000031408"/>
    </source>
</evidence>
<name>A0A0C1LG53_9BACT</name>
<dbReference type="PANTHER" id="PTHR42732">
    <property type="entry name" value="BETA-GALACTOSIDASE"/>
    <property type="match status" value="1"/>
</dbReference>
<feature type="domain" description="Glycoside hydrolase family 2 catalytic" evidence="5">
    <location>
        <begin position="304"/>
        <end position="469"/>
    </location>
</feature>
<sequence length="801" mass="90455">MINMIKRICFIITCIVMILEGNAQVTLFDSGWKFFRGGAQRAEMSDYDDSKWRNVDLPHDWSIEDLPGTNSPFDPTAVGQVSTGFTVGGSGWYRKTFVIPADQKGKRIHIQFDGVYMNTEYWLNGESIGKHPYGYTSCWFDITDKVKAGESNVLAVQVKNEGQNSRWYSGSGIYRHVWLKVLDPIHVAPWGTYITTPEVSESRAKVVIRTEVENMAATAADLRVVTRILKDKSEISKAEARVTLNAGSPGEAEQVAIVERPMLWSTETPNLYTAVTEVYQGDRLTNRKEEKFGIRSILFDAVKGFQLNGKPLKLKGGCIHHDNGPLGAKAYDRAEERRVELLKAAGFNAIRSSHNPPSPAFLDACDRLGMLVIDEAFDMWRIQNNPHDYHLFFDEWWQHDIESMVKRDRNHPSIIMWSIGNEIREMESAPVMAVAKMLGDHIRKMEPTRPVTAAVNNLRPQKDPFFANLDVCGYNYAAGGDHLQESLYAQDHKRLSDRVMFGSESYPLEAFGAWQGVEENPYVIGDFVWTAFDYIGEASIGWRGYWQESSFYPWNLAYCGDIDICGWRRPQSYYREALWRENTLGLFVKPPVPTFPLNPNKQSWSKWEWHDVLPDWNWKGYEGQPLEVSVYSSFDQAELFLNGKSLGKKATGKANKYEAKWQVRYSSGELKAVGYRGKKDVATSVLRTAAEPVALKLLADRPVINADGQDLSYVTVELVDEKGNKDPKADNLVKFEIEGNGTIVAVGNANPMSIESYQQHQRTAWQGRCLVIVKSDVKAGTIKLRAVSAGLKTGEITIESK</sequence>
<dbReference type="InterPro" id="IPR013783">
    <property type="entry name" value="Ig-like_fold"/>
</dbReference>
<comment type="similarity">
    <text evidence="1">Belongs to the glycosyl hydrolase 2 family.</text>
</comment>
<dbReference type="Gene3D" id="2.60.120.260">
    <property type="entry name" value="Galactose-binding domain-like"/>
    <property type="match status" value="1"/>
</dbReference>
<evidence type="ECO:0000256" key="2">
    <source>
        <dbReference type="ARBA" id="ARBA00022801"/>
    </source>
</evidence>
<evidence type="ECO:0000259" key="6">
    <source>
        <dbReference type="Pfam" id="PF02837"/>
    </source>
</evidence>
<dbReference type="InterPro" id="IPR008979">
    <property type="entry name" value="Galactose-bd-like_sf"/>
</dbReference>
<dbReference type="STRING" id="1349421.OI18_11995"/>
<dbReference type="AlphaFoldDB" id="A0A0C1LG53"/>
<evidence type="ECO:0000259" key="4">
    <source>
        <dbReference type="Pfam" id="PF00703"/>
    </source>
</evidence>
<dbReference type="InterPro" id="IPR017853">
    <property type="entry name" value="GH"/>
</dbReference>
<keyword evidence="2" id="KW-0378">Hydrolase</keyword>
<organism evidence="9 10">
    <name type="scientific">Flavihumibacter solisilvae</name>
    <dbReference type="NCBI Taxonomy" id="1349421"/>
    <lineage>
        <taxon>Bacteria</taxon>
        <taxon>Pseudomonadati</taxon>
        <taxon>Bacteroidota</taxon>
        <taxon>Chitinophagia</taxon>
        <taxon>Chitinophagales</taxon>
        <taxon>Chitinophagaceae</taxon>
        <taxon>Flavihumibacter</taxon>
    </lineage>
</organism>
<dbReference type="PANTHER" id="PTHR42732:SF1">
    <property type="entry name" value="BETA-MANNOSIDASE"/>
    <property type="match status" value="1"/>
</dbReference>
<dbReference type="InterPro" id="IPR051913">
    <property type="entry name" value="GH2_Domain-Containing"/>
</dbReference>
<accession>A0A0C1LG53</accession>
<comment type="caution">
    <text evidence="9">The sequence shown here is derived from an EMBL/GenBank/DDBJ whole genome shotgun (WGS) entry which is preliminary data.</text>
</comment>
<feature type="domain" description="Glycoside hydrolase family 2" evidence="8">
    <location>
        <begin position="695"/>
        <end position="797"/>
    </location>
</feature>
<dbReference type="PROSITE" id="PS00608">
    <property type="entry name" value="GLYCOSYL_HYDROL_F2_2"/>
    <property type="match status" value="1"/>
</dbReference>
<dbReference type="PRINTS" id="PR00132">
    <property type="entry name" value="GLHYDRLASE2"/>
</dbReference>
<dbReference type="SUPFAM" id="SSF49303">
    <property type="entry name" value="beta-Galactosidase/glucuronidase domain"/>
    <property type="match status" value="1"/>
</dbReference>
<dbReference type="Gene3D" id="3.20.20.80">
    <property type="entry name" value="Glycosidases"/>
    <property type="match status" value="1"/>
</dbReference>
<dbReference type="InterPro" id="IPR040605">
    <property type="entry name" value="Glyco_hydro2_dom5"/>
</dbReference>
<dbReference type="InterPro" id="IPR006103">
    <property type="entry name" value="Glyco_hydro_2_cat"/>
</dbReference>
<proteinExistence type="inferred from homology"/>
<evidence type="ECO:0000256" key="3">
    <source>
        <dbReference type="ARBA" id="ARBA00023295"/>
    </source>
</evidence>
<dbReference type="GO" id="GO:0005975">
    <property type="term" value="P:carbohydrate metabolic process"/>
    <property type="evidence" value="ECO:0007669"/>
    <property type="project" value="InterPro"/>
</dbReference>
<dbReference type="InterPro" id="IPR006101">
    <property type="entry name" value="Glyco_hydro_2"/>
</dbReference>
<dbReference type="InterPro" id="IPR036156">
    <property type="entry name" value="Beta-gal/glucu_dom_sf"/>
</dbReference>
<dbReference type="InterPro" id="IPR032311">
    <property type="entry name" value="DUF4982"/>
</dbReference>
<evidence type="ECO:0000256" key="1">
    <source>
        <dbReference type="ARBA" id="ARBA00007401"/>
    </source>
</evidence>
<dbReference type="Gene3D" id="2.60.40.10">
    <property type="entry name" value="Immunoglobulins"/>
    <property type="match status" value="3"/>
</dbReference>
<gene>
    <name evidence="9" type="ORF">OI18_11995</name>
</gene>
<dbReference type="Pfam" id="PF18565">
    <property type="entry name" value="Glyco_hydro2_C5"/>
    <property type="match status" value="1"/>
</dbReference>
<dbReference type="EMBL" id="JSVC01000013">
    <property type="protein sequence ID" value="KIC94338.1"/>
    <property type="molecule type" value="Genomic_DNA"/>
</dbReference>
<dbReference type="Pfam" id="PF00703">
    <property type="entry name" value="Glyco_hydro_2"/>
    <property type="match status" value="1"/>
</dbReference>
<dbReference type="Proteomes" id="UP000031408">
    <property type="component" value="Unassembled WGS sequence"/>
</dbReference>
<reference evidence="9 10" key="1">
    <citation type="submission" date="2014-11" db="EMBL/GenBank/DDBJ databases">
        <title>Genome sequence of Flavihumibacter solisilvae 3-3.</title>
        <authorList>
            <person name="Zhou G."/>
            <person name="Li M."/>
            <person name="Wang G."/>
        </authorList>
    </citation>
    <scope>NUCLEOTIDE SEQUENCE [LARGE SCALE GENOMIC DNA]</scope>
    <source>
        <strain evidence="9 10">3-3</strain>
    </source>
</reference>
<feature type="domain" description="DUF4982" evidence="7">
    <location>
        <begin position="623"/>
        <end position="682"/>
    </location>
</feature>
<evidence type="ECO:0000259" key="8">
    <source>
        <dbReference type="Pfam" id="PF18565"/>
    </source>
</evidence>
<dbReference type="InterPro" id="IPR023232">
    <property type="entry name" value="Glyco_hydro_2_AS"/>
</dbReference>
<dbReference type="Pfam" id="PF02837">
    <property type="entry name" value="Glyco_hydro_2_N"/>
    <property type="match status" value="1"/>
</dbReference>
<dbReference type="Pfam" id="PF02836">
    <property type="entry name" value="Glyco_hydro_2_C"/>
    <property type="match status" value="1"/>
</dbReference>
<keyword evidence="3" id="KW-0326">Glycosidase</keyword>
<dbReference type="InterPro" id="IPR006102">
    <property type="entry name" value="Ig-like_GH2"/>
</dbReference>
<dbReference type="InterPro" id="IPR006104">
    <property type="entry name" value="Glyco_hydro_2_N"/>
</dbReference>